<dbReference type="EMBL" id="BAAFST010000015">
    <property type="protein sequence ID" value="GAB1299731.1"/>
    <property type="molecule type" value="Genomic_DNA"/>
</dbReference>
<evidence type="ECO:0000313" key="2">
    <source>
        <dbReference type="EMBL" id="GAB1299731.1"/>
    </source>
</evidence>
<proteinExistence type="predicted"/>
<comment type="caution">
    <text evidence="2">The sequence shown here is derived from an EMBL/GenBank/DDBJ whole genome shotgun (WGS) entry which is preliminary data.</text>
</comment>
<evidence type="ECO:0000313" key="3">
    <source>
        <dbReference type="Proteomes" id="UP001623349"/>
    </source>
</evidence>
<protein>
    <submittedName>
        <fullName evidence="2">Thymidine phosphorylase</fullName>
    </submittedName>
</protein>
<name>A0ABQ0FKI6_APOSI</name>
<keyword evidence="3" id="KW-1185">Reference proteome</keyword>
<reference evidence="2 3" key="1">
    <citation type="submission" date="2024-08" db="EMBL/GenBank/DDBJ databases">
        <title>The draft genome of Apodemus speciosus.</title>
        <authorList>
            <person name="Nabeshima K."/>
            <person name="Suzuki S."/>
            <person name="Onuma M."/>
        </authorList>
    </citation>
    <scope>NUCLEOTIDE SEQUENCE [LARGE SCALE GENOMIC DNA]</scope>
    <source>
        <strain evidence="2">IB14-021</strain>
    </source>
</reference>
<gene>
    <name evidence="2" type="ORF">APTSU1_001496800</name>
</gene>
<feature type="region of interest" description="Disordered" evidence="1">
    <location>
        <begin position="1"/>
        <end position="45"/>
    </location>
</feature>
<dbReference type="Proteomes" id="UP001623349">
    <property type="component" value="Unassembled WGS sequence"/>
</dbReference>
<feature type="compositionally biased region" description="Polar residues" evidence="1">
    <location>
        <begin position="20"/>
        <end position="30"/>
    </location>
</feature>
<evidence type="ECO:0000256" key="1">
    <source>
        <dbReference type="SAM" id="MobiDB-lite"/>
    </source>
</evidence>
<sequence>MAHAAAQRVIHGGQGCGDLQPQTHSHSNLGRSGKTAAPPNLTSITRVDSPSTAFLLRIDAVENRSIIPSIQDSIRRNQVYALANNAAADLLKYLQHLLRHLH</sequence>
<organism evidence="2 3">
    <name type="scientific">Apodemus speciosus</name>
    <name type="common">Large Japanese field mouse</name>
    <dbReference type="NCBI Taxonomy" id="105296"/>
    <lineage>
        <taxon>Eukaryota</taxon>
        <taxon>Metazoa</taxon>
        <taxon>Chordata</taxon>
        <taxon>Craniata</taxon>
        <taxon>Vertebrata</taxon>
        <taxon>Euteleostomi</taxon>
        <taxon>Mammalia</taxon>
        <taxon>Eutheria</taxon>
        <taxon>Euarchontoglires</taxon>
        <taxon>Glires</taxon>
        <taxon>Rodentia</taxon>
        <taxon>Myomorpha</taxon>
        <taxon>Muroidea</taxon>
        <taxon>Muridae</taxon>
        <taxon>Murinae</taxon>
        <taxon>Apodemus</taxon>
    </lineage>
</organism>
<accession>A0ABQ0FKI6</accession>